<evidence type="ECO:0000256" key="1">
    <source>
        <dbReference type="ARBA" id="ARBA00022741"/>
    </source>
</evidence>
<sequence length="228" mass="26144">MTYQNVRVDNISRVTSKSLRDKVFLASFPEYYDLVSVTENGPWHSNQNVLDHVIGVYAGLEKVLRFNDLKIGQKDTLKRYLSGVVGNQTRQNILKVATLLHDIAKSDTLVKSPDGTAWCPGHELIAAGRVKNFAERFHLDTKSESYVERMVRYHGFISEILNLIIANQDNEKYLRIFKETVKDIAIELILLMQADLQGCDLEKSDRKGYNDRIALLDWMLKTLLKEVN</sequence>
<gene>
    <name evidence="3" type="ORF">UT06_C0003G0036</name>
</gene>
<evidence type="ECO:0000313" key="4">
    <source>
        <dbReference type="Proteomes" id="UP000034710"/>
    </source>
</evidence>
<dbReference type="InterPro" id="IPR050124">
    <property type="entry name" value="tRNA_CCA-adding_enzyme"/>
</dbReference>
<dbReference type="InterPro" id="IPR006674">
    <property type="entry name" value="HD_domain"/>
</dbReference>
<keyword evidence="1" id="KW-0547">Nucleotide-binding</keyword>
<evidence type="ECO:0000313" key="3">
    <source>
        <dbReference type="EMBL" id="KKQ84563.1"/>
    </source>
</evidence>
<dbReference type="SUPFAM" id="SSF109604">
    <property type="entry name" value="HD-domain/PDEase-like"/>
    <property type="match status" value="1"/>
</dbReference>
<feature type="domain" description="HD" evidence="2">
    <location>
        <begin position="51"/>
        <end position="195"/>
    </location>
</feature>
<evidence type="ECO:0000259" key="2">
    <source>
        <dbReference type="Pfam" id="PF01966"/>
    </source>
</evidence>
<accession>A0A0G0KY55</accession>
<dbReference type="Proteomes" id="UP000034710">
    <property type="component" value="Unassembled WGS sequence"/>
</dbReference>
<dbReference type="EMBL" id="LBVJ01000003">
    <property type="protein sequence ID" value="KKQ84563.1"/>
    <property type="molecule type" value="Genomic_DNA"/>
</dbReference>
<dbReference type="Pfam" id="PF01966">
    <property type="entry name" value="HD"/>
    <property type="match status" value="1"/>
</dbReference>
<organism evidence="3 4">
    <name type="scientific">Candidatus Woesebacteria bacterium GW2011_GWA1_38_8</name>
    <dbReference type="NCBI Taxonomy" id="1618547"/>
    <lineage>
        <taxon>Bacteria</taxon>
        <taxon>Candidatus Woeseibacteriota</taxon>
    </lineage>
</organism>
<reference evidence="3 4" key="1">
    <citation type="journal article" date="2015" name="Nature">
        <title>rRNA introns, odd ribosomes, and small enigmatic genomes across a large radiation of phyla.</title>
        <authorList>
            <person name="Brown C.T."/>
            <person name="Hug L.A."/>
            <person name="Thomas B.C."/>
            <person name="Sharon I."/>
            <person name="Castelle C.J."/>
            <person name="Singh A."/>
            <person name="Wilkins M.J."/>
            <person name="Williams K.H."/>
            <person name="Banfield J.F."/>
        </authorList>
    </citation>
    <scope>NUCLEOTIDE SEQUENCE [LARGE SCALE GENOMIC DNA]</scope>
</reference>
<name>A0A0G0KY55_9BACT</name>
<dbReference type="PANTHER" id="PTHR47545">
    <property type="entry name" value="MULTIFUNCTIONAL CCA PROTEIN"/>
    <property type="match status" value="1"/>
</dbReference>
<comment type="caution">
    <text evidence="3">The sequence shown here is derived from an EMBL/GenBank/DDBJ whole genome shotgun (WGS) entry which is preliminary data.</text>
</comment>
<dbReference type="GO" id="GO:0000166">
    <property type="term" value="F:nucleotide binding"/>
    <property type="evidence" value="ECO:0007669"/>
    <property type="project" value="UniProtKB-KW"/>
</dbReference>
<dbReference type="AlphaFoldDB" id="A0A0G0KY55"/>
<protein>
    <recommendedName>
        <fullName evidence="2">HD domain-containing protein</fullName>
    </recommendedName>
</protein>
<dbReference type="Gene3D" id="1.10.3090.10">
    <property type="entry name" value="cca-adding enzyme, domain 2"/>
    <property type="match status" value="1"/>
</dbReference>
<proteinExistence type="predicted"/>